<evidence type="ECO:0000259" key="1">
    <source>
        <dbReference type="Pfam" id="PF04326"/>
    </source>
</evidence>
<dbReference type="EMBL" id="FUYE01000003">
    <property type="protein sequence ID" value="SKA84808.1"/>
    <property type="molecule type" value="Genomic_DNA"/>
</dbReference>
<dbReference type="InterPro" id="IPR038475">
    <property type="entry name" value="RecG_C_sf"/>
</dbReference>
<organism evidence="2 3">
    <name type="scientific">Prosthecobacter debontii</name>
    <dbReference type="NCBI Taxonomy" id="48467"/>
    <lineage>
        <taxon>Bacteria</taxon>
        <taxon>Pseudomonadati</taxon>
        <taxon>Verrucomicrobiota</taxon>
        <taxon>Verrucomicrobiia</taxon>
        <taxon>Verrucomicrobiales</taxon>
        <taxon>Verrucomicrobiaceae</taxon>
        <taxon>Prosthecobacter</taxon>
    </lineage>
</organism>
<keyword evidence="3" id="KW-1185">Reference proteome</keyword>
<dbReference type="Gene3D" id="3.30.950.30">
    <property type="entry name" value="Schlafen, AAA domain"/>
    <property type="match status" value="1"/>
</dbReference>
<dbReference type="PANTHER" id="PTHR30595:SF6">
    <property type="entry name" value="SCHLAFEN ALBA-2 DOMAIN-CONTAINING PROTEIN"/>
    <property type="match status" value="1"/>
</dbReference>
<name>A0A1T4X6S9_9BACT</name>
<dbReference type="STRING" id="48467.SAMN02745166_01064"/>
<keyword evidence="2" id="KW-0067">ATP-binding</keyword>
<gene>
    <name evidence="2" type="ORF">SAMN02745166_01064</name>
</gene>
<dbReference type="Gene3D" id="3.30.565.60">
    <property type="match status" value="1"/>
</dbReference>
<dbReference type="AlphaFoldDB" id="A0A1T4X6S9"/>
<protein>
    <submittedName>
        <fullName evidence="2">ATP-dependent DNA helicase RecG</fullName>
    </submittedName>
</protein>
<feature type="domain" description="Schlafen AlbA-2" evidence="1">
    <location>
        <begin position="42"/>
        <end position="160"/>
    </location>
</feature>
<dbReference type="InterPro" id="IPR038461">
    <property type="entry name" value="Schlafen_AlbA_2_dom_sf"/>
</dbReference>
<keyword evidence="2" id="KW-0547">Nucleotide-binding</keyword>
<proteinExistence type="predicted"/>
<dbReference type="Pfam" id="PF04326">
    <property type="entry name" value="SLFN_AlbA_2"/>
    <property type="match status" value="1"/>
</dbReference>
<keyword evidence="2" id="KW-0347">Helicase</keyword>
<dbReference type="OrthoDB" id="9813719at2"/>
<sequence length="536" mass="61201">MSENKQLELTFESNVDTGTPHLVSIDEIFDRANEWWFRRKGEDRRIEKKSVAVHPRALGECFSMWSNTPGGGLVFVGIEDDGELAGCLECVGKHVNSLEDSARIFCPDARVDSKRVEIIKPDGSRDFVIVFRVAYRADKVVKTNANEAFKRSGDKKQKLNEDEIRELQISKGELHFELESVSAINFPEDFDEDLISEFVQNVHKNKSLLYDNPSEDILVQHRLGTLLGGRFVPNNACVLLFAKDPRRHFPGCRIRFMRFDGETEQTGEKFAAVKDVYIDGPLPKIIARAEEVIGGQLRDFSALGKDGRFYILPEYPRFVWYEAIVNACAHRSYHLRSMPIFVKMFDDKLLVTSPGEFPPMVNSKNIYSMHNPRNPFLMDALQYFGLVKCANEGTKRMRDEMKKANLPGPTFVENKDGSATVQVLLQNDYKQRRLFVASSAAVSVVSAEVFLQLSEDEKRLVNYAVEHISINVSQATRLLNCHWQTAKRRLHGLVRRQILRYHHRKDLARDPDAHYTIVRPRGLPDRGSMPTGFHLG</sequence>
<dbReference type="GO" id="GO:0004386">
    <property type="term" value="F:helicase activity"/>
    <property type="evidence" value="ECO:0007669"/>
    <property type="project" value="UniProtKB-KW"/>
</dbReference>
<reference evidence="3" key="1">
    <citation type="submission" date="2017-02" db="EMBL/GenBank/DDBJ databases">
        <authorList>
            <person name="Varghese N."/>
            <person name="Submissions S."/>
        </authorList>
    </citation>
    <scope>NUCLEOTIDE SEQUENCE [LARGE SCALE GENOMIC DNA]</scope>
    <source>
        <strain evidence="3">ATCC 700200</strain>
    </source>
</reference>
<dbReference type="PANTHER" id="PTHR30595">
    <property type="entry name" value="GLPR-RELATED TRANSCRIPTIONAL REPRESSOR"/>
    <property type="match status" value="1"/>
</dbReference>
<dbReference type="Proteomes" id="UP000190774">
    <property type="component" value="Unassembled WGS sequence"/>
</dbReference>
<dbReference type="RefSeq" id="WP_078812273.1">
    <property type="nucleotide sequence ID" value="NZ_FUYE01000003.1"/>
</dbReference>
<accession>A0A1T4X6S9</accession>
<evidence type="ECO:0000313" key="3">
    <source>
        <dbReference type="Proteomes" id="UP000190774"/>
    </source>
</evidence>
<keyword evidence="2" id="KW-0378">Hydrolase</keyword>
<evidence type="ECO:0000313" key="2">
    <source>
        <dbReference type="EMBL" id="SKA84808.1"/>
    </source>
</evidence>
<dbReference type="Pfam" id="PF13749">
    <property type="entry name" value="HATPase_c_4"/>
    <property type="match status" value="1"/>
</dbReference>
<dbReference type="InterPro" id="IPR007421">
    <property type="entry name" value="Schlafen_AlbA_2_dom"/>
</dbReference>